<dbReference type="Proteomes" id="UP000728032">
    <property type="component" value="Unassembled WGS sequence"/>
</dbReference>
<dbReference type="PROSITE" id="PS00452">
    <property type="entry name" value="GUANYLATE_CYCLASE_1"/>
    <property type="match status" value="1"/>
</dbReference>
<dbReference type="GO" id="GO:0004672">
    <property type="term" value="F:protein kinase activity"/>
    <property type="evidence" value="ECO:0007669"/>
    <property type="project" value="InterPro"/>
</dbReference>
<dbReference type="GO" id="GO:0005524">
    <property type="term" value="F:ATP binding"/>
    <property type="evidence" value="ECO:0007669"/>
    <property type="project" value="InterPro"/>
</dbReference>
<keyword evidence="11 13" id="KW-0456">Lyase</keyword>
<sequence length="1189" mass="135549">MIKKIGNQCFARNLSQDIPHESLTTELFTSFISTLRPNVPEVNIRRHDPTYHSSNQTIKIGYLTNIHGRQNVQRQGIVISGAITYAINKINTDSSLLNGRKLELVFNDTNGTTIDGTAAILSQWRQGVVAFFGPEDSCEVEATIAAALQLPMISYKCADSKVSRKDIYSTFARTHPPDTQIVRSVIALLSYYHWTKFSIIWENTPQYKTVFKSLTQQAMAQDFVINSDRSYENYYDCCIALLPCCRSAFLDIVEETYRGTRVYVFLGKSYDLHRMMLVLRMRGLFEKGEYIVIYPDLEEEYIESQSYKYINTRLDLPEDEKRALNEAAQSLLVIVPSPPNGTDYSDFEKRVHEFNAKPPFRFKEIAFGNIKLKRHITIYASYLYDSVMLYCEALSQVLKEGLTEYNGNAIIRRIIEKKRYLSVRGNWMNIDENGDVEGNYTVLTRKPTPDDLQIKGVNGSQRPAFVMWPVGNFEYEEHMNRTVLKIDGDIKWVNNNPPLVEPPCGFDGSLCLDLVDNRREVIAGVLMGILVTVAIITAVTYRNWKYEQEIAGLLWKINLNELMIDSGAHPLGASQMSIASQTSVESRFHNNQVFTQRAIYRGAFVAVKHLKPNRRSFDISRNIKKEMKLMKELNHDNINQFIGANIEPNSVLIVTEYCGKGSLYDILENEDIKIPESFQTSFVFELISGMTFLHESDIKFHGNLKSSNCVVTSRWVLQITDFGLHELRANSEIDFNVGDLYRSQLWKSPELLRNCMIRGNQKSDVYAFAIILHEIMAREGPFGLNEYYEHLTSEQIVQMVKEYDRDEPFRPDICLVQCQDFVIQTMQECWSEKADQRPDFRTVRSKLKKLRQGSKHHNIVDGMIVKLETYANNLEELVDERTGQLRDEKLKTEALLHRMLPQSVAAQLMRGEPVRPEAFDAVTIFFSDIVGFTHMSATSTPMEVVNFLNDLYTLFDSIICHYDVYKVETIGDAYMVVSGLPERIGDRHAKEIASMALEMLESVKTFKIRHRPEDKLQLRIGIHTGPVVTGVVGRTMPRYCLFGDTVNTASRMESNGEALRIHISPQCRDYLVKIGGYLIEERGLVPMKGKGQVRTYWLLSHTEGPMHRRESAPDDLLKVPNFIYSSNDNKKRNAMGGAGGGGFLPRKGSLIGFKGGSNLHLSTTRLPAFHRLKGLDSNGSLRTANSPKQ</sequence>
<evidence type="ECO:0000256" key="12">
    <source>
        <dbReference type="ARBA" id="ARBA00023293"/>
    </source>
</evidence>
<keyword evidence="18" id="KW-1185">Reference proteome</keyword>
<keyword evidence="4" id="KW-0812">Transmembrane</keyword>
<evidence type="ECO:0000256" key="6">
    <source>
        <dbReference type="ARBA" id="ARBA00022741"/>
    </source>
</evidence>
<dbReference type="PROSITE" id="PS50011">
    <property type="entry name" value="PROTEIN_KINASE_DOM"/>
    <property type="match status" value="1"/>
</dbReference>
<keyword evidence="12 14" id="KW-0141">cGMP biosynthesis</keyword>
<dbReference type="PANTHER" id="PTHR11920">
    <property type="entry name" value="GUANYLYL CYCLASE"/>
    <property type="match status" value="1"/>
</dbReference>
<evidence type="ECO:0000256" key="7">
    <source>
        <dbReference type="ARBA" id="ARBA00022989"/>
    </source>
</evidence>
<evidence type="ECO:0000313" key="17">
    <source>
        <dbReference type="EMBL" id="CAD7651969.1"/>
    </source>
</evidence>
<keyword evidence="6" id="KW-0547">Nucleotide-binding</keyword>
<dbReference type="OrthoDB" id="1890790at2759"/>
<dbReference type="Gene3D" id="1.10.510.10">
    <property type="entry name" value="Transferase(Phosphotransferase) domain 1"/>
    <property type="match status" value="1"/>
</dbReference>
<dbReference type="EC" id="4.6.1.2" evidence="3 14"/>
<evidence type="ECO:0000256" key="4">
    <source>
        <dbReference type="ARBA" id="ARBA00022692"/>
    </source>
</evidence>
<keyword evidence="7" id="KW-1133">Transmembrane helix</keyword>
<dbReference type="SUPFAM" id="SSF55073">
    <property type="entry name" value="Nucleotide cyclase"/>
    <property type="match status" value="1"/>
</dbReference>
<dbReference type="PROSITE" id="PS50125">
    <property type="entry name" value="GUANYLATE_CYCLASE_2"/>
    <property type="match status" value="1"/>
</dbReference>
<protein>
    <recommendedName>
        <fullName evidence="3 14">Guanylate cyclase</fullName>
        <ecNumber evidence="3 14">4.6.1.2</ecNumber>
    </recommendedName>
</protein>
<dbReference type="InterPro" id="IPR001828">
    <property type="entry name" value="ANF_lig-bd_rcpt"/>
</dbReference>
<accession>A0A7R9M1U6</accession>
<dbReference type="FunFam" id="3.30.70.1230:FF:000019">
    <property type="entry name" value="Guanylate cyclase"/>
    <property type="match status" value="1"/>
</dbReference>
<feature type="domain" description="Protein kinase" evidence="15">
    <location>
        <begin position="560"/>
        <end position="860"/>
    </location>
</feature>
<dbReference type="InterPro" id="IPR050401">
    <property type="entry name" value="Cyclic_nucleotide_synthase"/>
</dbReference>
<keyword evidence="8" id="KW-0472">Membrane</keyword>
<dbReference type="EMBL" id="OC919857">
    <property type="protein sequence ID" value="CAD7651969.1"/>
    <property type="molecule type" value="Genomic_DNA"/>
</dbReference>
<dbReference type="InterPro" id="IPR028082">
    <property type="entry name" value="Peripla_BP_I"/>
</dbReference>
<evidence type="ECO:0000256" key="5">
    <source>
        <dbReference type="ARBA" id="ARBA00022729"/>
    </source>
</evidence>
<evidence type="ECO:0000256" key="10">
    <source>
        <dbReference type="ARBA" id="ARBA00023180"/>
    </source>
</evidence>
<dbReference type="SMART" id="SM00044">
    <property type="entry name" value="CYCc"/>
    <property type="match status" value="1"/>
</dbReference>
<dbReference type="CDD" id="cd06370">
    <property type="entry name" value="PBP1_SAP_GC-like"/>
    <property type="match status" value="1"/>
</dbReference>
<comment type="similarity">
    <text evidence="13">Belongs to the adenylyl cyclase class-4/guanylyl cyclase family.</text>
</comment>
<dbReference type="Pfam" id="PF00211">
    <property type="entry name" value="Guanylate_cyc"/>
    <property type="match status" value="1"/>
</dbReference>
<dbReference type="InterPro" id="IPR018297">
    <property type="entry name" value="A/G_cyclase_CS"/>
</dbReference>
<evidence type="ECO:0000259" key="15">
    <source>
        <dbReference type="PROSITE" id="PS50011"/>
    </source>
</evidence>
<evidence type="ECO:0000256" key="9">
    <source>
        <dbReference type="ARBA" id="ARBA00023170"/>
    </source>
</evidence>
<evidence type="ECO:0000256" key="1">
    <source>
        <dbReference type="ARBA" id="ARBA00001436"/>
    </source>
</evidence>
<reference evidence="17" key="1">
    <citation type="submission" date="2020-11" db="EMBL/GenBank/DDBJ databases">
        <authorList>
            <person name="Tran Van P."/>
        </authorList>
    </citation>
    <scope>NUCLEOTIDE SEQUENCE</scope>
</reference>
<evidence type="ECO:0000256" key="14">
    <source>
        <dbReference type="RuleBase" id="RU003431"/>
    </source>
</evidence>
<dbReference type="GO" id="GO:0007168">
    <property type="term" value="P:receptor guanylyl cyclase signaling pathway"/>
    <property type="evidence" value="ECO:0007669"/>
    <property type="project" value="TreeGrafter"/>
</dbReference>
<evidence type="ECO:0000256" key="13">
    <source>
        <dbReference type="RuleBase" id="RU000405"/>
    </source>
</evidence>
<evidence type="ECO:0000256" key="3">
    <source>
        <dbReference type="ARBA" id="ARBA00012202"/>
    </source>
</evidence>
<evidence type="ECO:0000256" key="8">
    <source>
        <dbReference type="ARBA" id="ARBA00023136"/>
    </source>
</evidence>
<dbReference type="Pfam" id="PF07714">
    <property type="entry name" value="PK_Tyr_Ser-Thr"/>
    <property type="match status" value="1"/>
</dbReference>
<evidence type="ECO:0000256" key="2">
    <source>
        <dbReference type="ARBA" id="ARBA00004479"/>
    </source>
</evidence>
<evidence type="ECO:0000259" key="16">
    <source>
        <dbReference type="PROSITE" id="PS50125"/>
    </source>
</evidence>
<comment type="subcellular location">
    <subcellularLocation>
        <location evidence="2">Membrane</location>
        <topology evidence="2">Single-pass type I membrane protein</topology>
    </subcellularLocation>
</comment>
<dbReference type="SMART" id="SM00220">
    <property type="entry name" value="S_TKc"/>
    <property type="match status" value="1"/>
</dbReference>
<dbReference type="SUPFAM" id="SSF56112">
    <property type="entry name" value="Protein kinase-like (PK-like)"/>
    <property type="match status" value="1"/>
</dbReference>
<dbReference type="Pfam" id="PF01094">
    <property type="entry name" value="ANF_receptor"/>
    <property type="match status" value="1"/>
</dbReference>
<dbReference type="InterPro" id="IPR000719">
    <property type="entry name" value="Prot_kinase_dom"/>
</dbReference>
<dbReference type="InterPro" id="IPR001245">
    <property type="entry name" value="Ser-Thr/Tyr_kinase_cat_dom"/>
</dbReference>
<dbReference type="InterPro" id="IPR011009">
    <property type="entry name" value="Kinase-like_dom_sf"/>
</dbReference>
<dbReference type="GO" id="GO:0001653">
    <property type="term" value="F:peptide receptor activity"/>
    <property type="evidence" value="ECO:0007669"/>
    <property type="project" value="TreeGrafter"/>
</dbReference>
<dbReference type="CDD" id="cd07302">
    <property type="entry name" value="CHD"/>
    <property type="match status" value="1"/>
</dbReference>
<dbReference type="AlphaFoldDB" id="A0A7R9M1U6"/>
<dbReference type="InterPro" id="IPR001054">
    <property type="entry name" value="A/G_cyclase"/>
</dbReference>
<feature type="non-terminal residue" evidence="17">
    <location>
        <position position="1"/>
    </location>
</feature>
<dbReference type="Gene3D" id="3.40.50.2300">
    <property type="match status" value="2"/>
</dbReference>
<name>A0A7R9M1U6_9ACAR</name>
<keyword evidence="5" id="KW-0732">Signal</keyword>
<dbReference type="Gene3D" id="3.30.70.1230">
    <property type="entry name" value="Nucleotide cyclase"/>
    <property type="match status" value="1"/>
</dbReference>
<comment type="catalytic activity">
    <reaction evidence="1 14">
        <text>GTP = 3',5'-cyclic GMP + diphosphate</text>
        <dbReference type="Rhea" id="RHEA:13665"/>
        <dbReference type="ChEBI" id="CHEBI:33019"/>
        <dbReference type="ChEBI" id="CHEBI:37565"/>
        <dbReference type="ChEBI" id="CHEBI:57746"/>
        <dbReference type="EC" id="4.6.1.2"/>
    </reaction>
</comment>
<dbReference type="PANTHER" id="PTHR11920:SF501">
    <property type="entry name" value="GUANYLATE CYCLASE 32E"/>
    <property type="match status" value="1"/>
</dbReference>
<dbReference type="GO" id="GO:0004016">
    <property type="term" value="F:adenylate cyclase activity"/>
    <property type="evidence" value="ECO:0007669"/>
    <property type="project" value="TreeGrafter"/>
</dbReference>
<dbReference type="GO" id="GO:0004383">
    <property type="term" value="F:guanylate cyclase activity"/>
    <property type="evidence" value="ECO:0007669"/>
    <property type="project" value="UniProtKB-EC"/>
</dbReference>
<keyword evidence="10" id="KW-0325">Glycoprotein</keyword>
<evidence type="ECO:0000256" key="11">
    <source>
        <dbReference type="ARBA" id="ARBA00023239"/>
    </source>
</evidence>
<dbReference type="InterPro" id="IPR029787">
    <property type="entry name" value="Nucleotide_cyclase"/>
</dbReference>
<keyword evidence="9" id="KW-0675">Receptor</keyword>
<dbReference type="FunFam" id="1.10.510.10:FF:000545">
    <property type="entry name" value="Guanylate cyclase"/>
    <property type="match status" value="1"/>
</dbReference>
<dbReference type="EMBL" id="CAJPVJ010005032">
    <property type="protein sequence ID" value="CAG2169153.1"/>
    <property type="molecule type" value="Genomic_DNA"/>
</dbReference>
<proteinExistence type="inferred from homology"/>
<dbReference type="GO" id="GO:0035556">
    <property type="term" value="P:intracellular signal transduction"/>
    <property type="evidence" value="ECO:0007669"/>
    <property type="project" value="InterPro"/>
</dbReference>
<evidence type="ECO:0000313" key="18">
    <source>
        <dbReference type="Proteomes" id="UP000728032"/>
    </source>
</evidence>
<dbReference type="SUPFAM" id="SSF53822">
    <property type="entry name" value="Periplasmic binding protein-like I"/>
    <property type="match status" value="1"/>
</dbReference>
<organism evidence="17">
    <name type="scientific">Oppiella nova</name>
    <dbReference type="NCBI Taxonomy" id="334625"/>
    <lineage>
        <taxon>Eukaryota</taxon>
        <taxon>Metazoa</taxon>
        <taxon>Ecdysozoa</taxon>
        <taxon>Arthropoda</taxon>
        <taxon>Chelicerata</taxon>
        <taxon>Arachnida</taxon>
        <taxon>Acari</taxon>
        <taxon>Acariformes</taxon>
        <taxon>Sarcoptiformes</taxon>
        <taxon>Oribatida</taxon>
        <taxon>Brachypylina</taxon>
        <taxon>Oppioidea</taxon>
        <taxon>Oppiidae</taxon>
        <taxon>Oppiella</taxon>
    </lineage>
</organism>
<feature type="domain" description="Guanylate cyclase" evidence="16">
    <location>
        <begin position="923"/>
        <end position="1053"/>
    </location>
</feature>
<gene>
    <name evidence="17" type="ORF">ONB1V03_LOCUS8637</name>
</gene>
<dbReference type="GO" id="GO:0005886">
    <property type="term" value="C:plasma membrane"/>
    <property type="evidence" value="ECO:0007669"/>
    <property type="project" value="TreeGrafter"/>
</dbReference>